<reference evidence="1" key="1">
    <citation type="submission" date="2021-04" db="EMBL/GenBank/DDBJ databases">
        <title>Draft genome sequence data of methanotrophic Methylovulum sp. strain S1L and Methylomonas sp. strain S2AM isolated from boreal lake water columns.</title>
        <authorList>
            <person name="Rissanen A.J."/>
            <person name="Mangayil R."/>
            <person name="Svenning M.M."/>
            <person name="Khanongnuch R."/>
        </authorList>
    </citation>
    <scope>NUCLEOTIDE SEQUENCE</scope>
    <source>
        <strain evidence="1">S2AM</strain>
    </source>
</reference>
<name>A0A975RAS8_9GAMM</name>
<sequence>MRMVLEVVMLFTLVGGLFFVMNVLAKENKQEKAEAQPPKVVEPESED</sequence>
<dbReference type="AlphaFoldDB" id="A0A975RAS8"/>
<accession>A0A975RAS8</accession>
<organism evidence="1 2">
    <name type="scientific">Methylomonas paludis</name>
    <dbReference type="NCBI Taxonomy" id="1173101"/>
    <lineage>
        <taxon>Bacteria</taxon>
        <taxon>Pseudomonadati</taxon>
        <taxon>Pseudomonadota</taxon>
        <taxon>Gammaproteobacteria</taxon>
        <taxon>Methylococcales</taxon>
        <taxon>Methylococcaceae</taxon>
        <taxon>Methylomonas</taxon>
    </lineage>
</organism>
<evidence type="ECO:0000313" key="2">
    <source>
        <dbReference type="Proteomes" id="UP000676649"/>
    </source>
</evidence>
<dbReference type="RefSeq" id="WP_215583440.1">
    <property type="nucleotide sequence ID" value="NZ_CP073754.1"/>
</dbReference>
<protein>
    <submittedName>
        <fullName evidence="1">Uncharacterized protein</fullName>
    </submittedName>
</protein>
<keyword evidence="2" id="KW-1185">Reference proteome</keyword>
<proteinExistence type="predicted"/>
<evidence type="ECO:0000313" key="1">
    <source>
        <dbReference type="EMBL" id="QWF71658.1"/>
    </source>
</evidence>
<dbReference type="KEGG" id="mpad:KEF85_04040"/>
<dbReference type="Proteomes" id="UP000676649">
    <property type="component" value="Chromosome"/>
</dbReference>
<dbReference type="EMBL" id="CP073754">
    <property type="protein sequence ID" value="QWF71658.1"/>
    <property type="molecule type" value="Genomic_DNA"/>
</dbReference>
<gene>
    <name evidence="1" type="ORF">KEF85_04040</name>
</gene>